<evidence type="ECO:0000256" key="1">
    <source>
        <dbReference type="SAM" id="Phobius"/>
    </source>
</evidence>
<dbReference type="EMBL" id="VSSQ01044508">
    <property type="protein sequence ID" value="MPM98334.1"/>
    <property type="molecule type" value="Genomic_DNA"/>
</dbReference>
<accession>A0A645E8N2</accession>
<comment type="caution">
    <text evidence="2">The sequence shown here is derived from an EMBL/GenBank/DDBJ whole genome shotgun (WGS) entry which is preliminary data.</text>
</comment>
<evidence type="ECO:0000313" key="2">
    <source>
        <dbReference type="EMBL" id="MPM98334.1"/>
    </source>
</evidence>
<feature type="transmembrane region" description="Helical" evidence="1">
    <location>
        <begin position="74"/>
        <end position="107"/>
    </location>
</feature>
<name>A0A645E8N2_9ZZZZ</name>
<sequence length="200" mass="21130">MAAIKRPALAFGAFVRISIPETSMTDLTPGNFSTCPPAFSIACIPRLLDDASGKLKATIQAPWSSSGTKPEGRVFAITPITMSITAIAATTSFVCLIAFSTLTVYLVSTLAYQALKPPTILPKIPFGAVSAVRGFRIRAHKAGVKDKAIKAERAIDTEIVRANCLYSCPTVPPRNATGIKTEAKMKAIATTGPETSFIAL</sequence>
<dbReference type="AlphaFoldDB" id="A0A645E8N2"/>
<keyword evidence="1" id="KW-1133">Transmembrane helix</keyword>
<reference evidence="2" key="1">
    <citation type="submission" date="2019-08" db="EMBL/GenBank/DDBJ databases">
        <authorList>
            <person name="Kucharzyk K."/>
            <person name="Murdoch R.W."/>
            <person name="Higgins S."/>
            <person name="Loffler F."/>
        </authorList>
    </citation>
    <scope>NUCLEOTIDE SEQUENCE</scope>
</reference>
<proteinExistence type="predicted"/>
<organism evidence="2">
    <name type="scientific">bioreactor metagenome</name>
    <dbReference type="NCBI Taxonomy" id="1076179"/>
    <lineage>
        <taxon>unclassified sequences</taxon>
        <taxon>metagenomes</taxon>
        <taxon>ecological metagenomes</taxon>
    </lineage>
</organism>
<protein>
    <submittedName>
        <fullName evidence="2">Uncharacterized protein</fullName>
    </submittedName>
</protein>
<keyword evidence="1" id="KW-0472">Membrane</keyword>
<keyword evidence="1" id="KW-0812">Transmembrane</keyword>
<gene>
    <name evidence="2" type="ORF">SDC9_145519</name>
</gene>